<organism evidence="12 13">
    <name type="scientific">Lentisphaera araneosa HTCC2155</name>
    <dbReference type="NCBI Taxonomy" id="313628"/>
    <lineage>
        <taxon>Bacteria</taxon>
        <taxon>Pseudomonadati</taxon>
        <taxon>Lentisphaerota</taxon>
        <taxon>Lentisphaeria</taxon>
        <taxon>Lentisphaerales</taxon>
        <taxon>Lentisphaeraceae</taxon>
        <taxon>Lentisphaera</taxon>
    </lineage>
</organism>
<feature type="binding site" evidence="10">
    <location>
        <position position="117"/>
    </location>
    <ligand>
        <name>substrate</name>
    </ligand>
</feature>
<name>A6DLV2_9BACT</name>
<dbReference type="PANTHER" id="PTHR10353">
    <property type="entry name" value="GLYCOSYL HYDROLASE"/>
    <property type="match status" value="1"/>
</dbReference>
<protein>
    <recommendedName>
        <fullName evidence="3 11">Beta-glucosidase</fullName>
        <ecNumber evidence="3 11">3.2.1.21</ecNumber>
    </recommendedName>
</protein>
<comment type="catalytic activity">
    <reaction evidence="1 11">
        <text>Hydrolysis of terminal, non-reducing beta-D-glucosyl residues with release of beta-D-glucose.</text>
        <dbReference type="EC" id="3.2.1.21"/>
    </reaction>
</comment>
<evidence type="ECO:0000256" key="8">
    <source>
        <dbReference type="ARBA" id="ARBA00023326"/>
    </source>
</evidence>
<dbReference type="SUPFAM" id="SSF51445">
    <property type="entry name" value="(Trans)glycosidases"/>
    <property type="match status" value="1"/>
</dbReference>
<keyword evidence="6" id="KW-0119">Carbohydrate metabolism</keyword>
<dbReference type="RefSeq" id="WP_007278860.1">
    <property type="nucleotide sequence ID" value="NZ_ABCK01000010.1"/>
</dbReference>
<keyword evidence="7 11" id="KW-0326">Glycosidase</keyword>
<dbReference type="Gene3D" id="3.20.20.80">
    <property type="entry name" value="Glycosidases"/>
    <property type="match status" value="1"/>
</dbReference>
<proteinExistence type="inferred from homology"/>
<keyword evidence="4 11" id="KW-0378">Hydrolase</keyword>
<evidence type="ECO:0000256" key="11">
    <source>
        <dbReference type="RuleBase" id="RU361175"/>
    </source>
</evidence>
<evidence type="ECO:0000256" key="6">
    <source>
        <dbReference type="ARBA" id="ARBA00023277"/>
    </source>
</evidence>
<feature type="binding site" evidence="10">
    <location>
        <position position="293"/>
    </location>
    <ligand>
        <name>substrate</name>
    </ligand>
</feature>
<dbReference type="PROSITE" id="PS00653">
    <property type="entry name" value="GLYCOSYL_HYDROL_F1_2"/>
    <property type="match status" value="1"/>
</dbReference>
<evidence type="ECO:0000313" key="13">
    <source>
        <dbReference type="Proteomes" id="UP000004947"/>
    </source>
</evidence>
<dbReference type="InterPro" id="IPR033132">
    <property type="entry name" value="GH_1_N_CS"/>
</dbReference>
<dbReference type="STRING" id="313628.LNTAR_21090"/>
<keyword evidence="8" id="KW-0624">Polysaccharide degradation</keyword>
<dbReference type="GO" id="GO:0008422">
    <property type="term" value="F:beta-glucosidase activity"/>
    <property type="evidence" value="ECO:0007669"/>
    <property type="project" value="UniProtKB-EC"/>
</dbReference>
<evidence type="ECO:0000256" key="4">
    <source>
        <dbReference type="ARBA" id="ARBA00022801"/>
    </source>
</evidence>
<dbReference type="InterPro" id="IPR001360">
    <property type="entry name" value="Glyco_hydro_1"/>
</dbReference>
<dbReference type="InterPro" id="IPR017853">
    <property type="entry name" value="GH"/>
</dbReference>
<feature type="binding site" evidence="10">
    <location>
        <begin position="418"/>
        <end position="419"/>
    </location>
    <ligand>
        <name>substrate</name>
    </ligand>
</feature>
<dbReference type="Proteomes" id="UP000004947">
    <property type="component" value="Unassembled WGS sequence"/>
</dbReference>
<dbReference type="eggNOG" id="COG2723">
    <property type="taxonomic scope" value="Bacteria"/>
</dbReference>
<dbReference type="FunFam" id="3.20.20.80:FF:000011">
    <property type="entry name" value="Cytosolic beta-glucosidase"/>
    <property type="match status" value="1"/>
</dbReference>
<comment type="caution">
    <text evidence="12">The sequence shown here is derived from an EMBL/GenBank/DDBJ whole genome shotgun (WGS) entry which is preliminary data.</text>
</comment>
<sequence>MFPKDFVWGSATASYQIEGAVKEAGRGMSIWDMMCYTPGKIANNETGDVACDHYHRFEADVKLMKSLGLKAYRFSIAWPRIQADGKGEVNPRGIAFYNKLIDCLLEHDIEPWVTLYHWDLPLALQVEHDGWLNKDIVSYFEKYARICFENFGDRVKHWITLNEPWCSAVLGYGLGEHAPGRVSKVEPYLAAHNLLLSHARAVKVYKTEFQDQGGVIGITNNCDYRYPLTDSAQDREAAQRSLEFFLAWFADPVWKGDYPQVMREVLGDRLPNFTEDEKKELVGSSDFFGLNHYSSMLASEPNASQLEELNLAGNGGMIDDQNVHLSVDPSWQQTHMGWNIVPDGCRRLLHWIKERYGNPIIYITENGCACDEPNKEIALNDTMRADFYKSYIKASGQAIEEGVDLRGYFAWSLMDNFEWAHGYGQRFGMCHVDYETQERTPKLSANVYSDIIAQNGVVEKV</sequence>
<feature type="binding site" evidence="10">
    <location>
        <position position="16"/>
    </location>
    <ligand>
        <name>substrate</name>
    </ligand>
</feature>
<dbReference type="PANTHER" id="PTHR10353:SF36">
    <property type="entry name" value="LP05116P"/>
    <property type="match status" value="1"/>
</dbReference>
<evidence type="ECO:0000256" key="3">
    <source>
        <dbReference type="ARBA" id="ARBA00012744"/>
    </source>
</evidence>
<comment type="similarity">
    <text evidence="2 11">Belongs to the glycosyl hydrolase 1 family.</text>
</comment>
<dbReference type="GO" id="GO:0030245">
    <property type="term" value="P:cellulose catabolic process"/>
    <property type="evidence" value="ECO:0007669"/>
    <property type="project" value="UniProtKB-KW"/>
</dbReference>
<dbReference type="EMBL" id="ABCK01000010">
    <property type="protein sequence ID" value="EDM27250.1"/>
    <property type="molecule type" value="Genomic_DNA"/>
</dbReference>
<dbReference type="EC" id="3.2.1.21" evidence="3 11"/>
<feature type="binding site" evidence="10">
    <location>
        <position position="411"/>
    </location>
    <ligand>
        <name>substrate</name>
    </ligand>
</feature>
<reference evidence="12 13" key="1">
    <citation type="journal article" date="2010" name="J. Bacteriol.">
        <title>Genome sequence of Lentisphaera araneosa HTCC2155T, the type species of the order Lentisphaerales in the phylum Lentisphaerae.</title>
        <authorList>
            <person name="Thrash J.C."/>
            <person name="Cho J.C."/>
            <person name="Vergin K.L."/>
            <person name="Morris R.M."/>
            <person name="Giovannoni S.J."/>
        </authorList>
    </citation>
    <scope>NUCLEOTIDE SEQUENCE [LARGE SCALE GENOMIC DNA]</scope>
    <source>
        <strain evidence="12 13">HTCC2155</strain>
    </source>
</reference>
<evidence type="ECO:0000256" key="5">
    <source>
        <dbReference type="ARBA" id="ARBA00023001"/>
    </source>
</evidence>
<dbReference type="Pfam" id="PF00232">
    <property type="entry name" value="Glyco_hydro_1"/>
    <property type="match status" value="1"/>
</dbReference>
<accession>A6DLV2</accession>
<evidence type="ECO:0000313" key="12">
    <source>
        <dbReference type="EMBL" id="EDM27250.1"/>
    </source>
</evidence>
<feature type="active site" description="Proton donor" evidence="9">
    <location>
        <position position="163"/>
    </location>
</feature>
<dbReference type="NCBIfam" id="TIGR03356">
    <property type="entry name" value="BGL"/>
    <property type="match status" value="1"/>
</dbReference>
<feature type="binding site" evidence="10">
    <location>
        <position position="162"/>
    </location>
    <ligand>
        <name>substrate</name>
    </ligand>
</feature>
<keyword evidence="5" id="KW-0136">Cellulose degradation</keyword>
<evidence type="ECO:0000256" key="2">
    <source>
        <dbReference type="ARBA" id="ARBA00010838"/>
    </source>
</evidence>
<dbReference type="PRINTS" id="PR00131">
    <property type="entry name" value="GLHYDRLASE1"/>
</dbReference>
<evidence type="ECO:0000256" key="7">
    <source>
        <dbReference type="ARBA" id="ARBA00023295"/>
    </source>
</evidence>
<dbReference type="OrthoDB" id="2339329at2"/>
<gene>
    <name evidence="12" type="ORF">LNTAR_21090</name>
</gene>
<keyword evidence="13" id="KW-1185">Reference proteome</keyword>
<evidence type="ECO:0000256" key="9">
    <source>
        <dbReference type="PIRSR" id="PIRSR617736-1"/>
    </source>
</evidence>
<dbReference type="InterPro" id="IPR017736">
    <property type="entry name" value="Glyco_hydro_1_beta-glucosidase"/>
</dbReference>
<dbReference type="AlphaFoldDB" id="A6DLV2"/>
<feature type="active site" description="Nucleophile" evidence="9">
    <location>
        <position position="365"/>
    </location>
</feature>
<evidence type="ECO:0000256" key="1">
    <source>
        <dbReference type="ARBA" id="ARBA00000448"/>
    </source>
</evidence>
<evidence type="ECO:0000256" key="10">
    <source>
        <dbReference type="PIRSR" id="PIRSR617736-2"/>
    </source>
</evidence>